<evidence type="ECO:0000313" key="3">
    <source>
        <dbReference type="Proteomes" id="UP000007305"/>
    </source>
</evidence>
<dbReference type="Proteomes" id="UP000007305">
    <property type="component" value="Chromosome 10"/>
</dbReference>
<sequence>RRDHALVHLPPAAAARLRLVHPSWAWALASPSTSSPTPLWRAASWRTSARIPVPGLPQGFNQVDLVTVGVILLLSVCICYRNHPLRWDFGAKDHIGRGGGRRPRRPWPGGEGLLAHASSNSS</sequence>
<dbReference type="EnsemblPlants" id="Zm00001eb430060_T001">
    <property type="protein sequence ID" value="Zm00001eb430060_P001"/>
    <property type="gene ID" value="Zm00001eb430060"/>
</dbReference>
<organism evidence="2 3">
    <name type="scientific">Zea mays</name>
    <name type="common">Maize</name>
    <dbReference type="NCBI Taxonomy" id="4577"/>
    <lineage>
        <taxon>Eukaryota</taxon>
        <taxon>Viridiplantae</taxon>
        <taxon>Streptophyta</taxon>
        <taxon>Embryophyta</taxon>
        <taxon>Tracheophyta</taxon>
        <taxon>Spermatophyta</taxon>
        <taxon>Magnoliopsida</taxon>
        <taxon>Liliopsida</taxon>
        <taxon>Poales</taxon>
        <taxon>Poaceae</taxon>
        <taxon>PACMAD clade</taxon>
        <taxon>Panicoideae</taxon>
        <taxon>Andropogonodae</taxon>
        <taxon>Andropogoneae</taxon>
        <taxon>Tripsacinae</taxon>
        <taxon>Zea</taxon>
    </lineage>
</organism>
<protein>
    <submittedName>
        <fullName evidence="2">Uncharacterized protein</fullName>
    </submittedName>
</protein>
<dbReference type="InParanoid" id="A0A804RHL8"/>
<evidence type="ECO:0000313" key="2">
    <source>
        <dbReference type="EnsemblPlants" id="Zm00001eb430060_P001"/>
    </source>
</evidence>
<accession>A0A804RHL8</accession>
<feature type="region of interest" description="Disordered" evidence="1">
    <location>
        <begin position="92"/>
        <end position="122"/>
    </location>
</feature>
<evidence type="ECO:0000256" key="1">
    <source>
        <dbReference type="SAM" id="MobiDB-lite"/>
    </source>
</evidence>
<dbReference type="Gramene" id="Zm00001eb430060_T001">
    <property type="protein sequence ID" value="Zm00001eb430060_P001"/>
    <property type="gene ID" value="Zm00001eb430060"/>
</dbReference>
<reference evidence="3" key="1">
    <citation type="journal article" date="2009" name="Science">
        <title>The B73 maize genome: complexity, diversity, and dynamics.</title>
        <authorList>
            <person name="Schnable P.S."/>
            <person name="Ware D."/>
            <person name="Fulton R.S."/>
            <person name="Stein J.C."/>
            <person name="Wei F."/>
            <person name="Pasternak S."/>
            <person name="Liang C."/>
            <person name="Zhang J."/>
            <person name="Fulton L."/>
            <person name="Graves T.A."/>
            <person name="Minx P."/>
            <person name="Reily A.D."/>
            <person name="Courtney L."/>
            <person name="Kruchowski S.S."/>
            <person name="Tomlinson C."/>
            <person name="Strong C."/>
            <person name="Delehaunty K."/>
            <person name="Fronick C."/>
            <person name="Courtney B."/>
            <person name="Rock S.M."/>
            <person name="Belter E."/>
            <person name="Du F."/>
            <person name="Kim K."/>
            <person name="Abbott R.M."/>
            <person name="Cotton M."/>
            <person name="Levy A."/>
            <person name="Marchetto P."/>
            <person name="Ochoa K."/>
            <person name="Jackson S.M."/>
            <person name="Gillam B."/>
            <person name="Chen W."/>
            <person name="Yan L."/>
            <person name="Higginbotham J."/>
            <person name="Cardenas M."/>
            <person name="Waligorski J."/>
            <person name="Applebaum E."/>
            <person name="Phelps L."/>
            <person name="Falcone J."/>
            <person name="Kanchi K."/>
            <person name="Thane T."/>
            <person name="Scimone A."/>
            <person name="Thane N."/>
            <person name="Henke J."/>
            <person name="Wang T."/>
            <person name="Ruppert J."/>
            <person name="Shah N."/>
            <person name="Rotter K."/>
            <person name="Hodges J."/>
            <person name="Ingenthron E."/>
            <person name="Cordes M."/>
            <person name="Kohlberg S."/>
            <person name="Sgro J."/>
            <person name="Delgado B."/>
            <person name="Mead K."/>
            <person name="Chinwalla A."/>
            <person name="Leonard S."/>
            <person name="Crouse K."/>
            <person name="Collura K."/>
            <person name="Kudrna D."/>
            <person name="Currie J."/>
            <person name="He R."/>
            <person name="Angelova A."/>
            <person name="Rajasekar S."/>
            <person name="Mueller T."/>
            <person name="Lomeli R."/>
            <person name="Scara G."/>
            <person name="Ko A."/>
            <person name="Delaney K."/>
            <person name="Wissotski M."/>
            <person name="Lopez G."/>
            <person name="Campos D."/>
            <person name="Braidotti M."/>
            <person name="Ashley E."/>
            <person name="Golser W."/>
            <person name="Kim H."/>
            <person name="Lee S."/>
            <person name="Lin J."/>
            <person name="Dujmic Z."/>
            <person name="Kim W."/>
            <person name="Talag J."/>
            <person name="Zuccolo A."/>
            <person name="Fan C."/>
            <person name="Sebastian A."/>
            <person name="Kramer M."/>
            <person name="Spiegel L."/>
            <person name="Nascimento L."/>
            <person name="Zutavern T."/>
            <person name="Miller B."/>
            <person name="Ambroise C."/>
            <person name="Muller S."/>
            <person name="Spooner W."/>
            <person name="Narechania A."/>
            <person name="Ren L."/>
            <person name="Wei S."/>
            <person name="Kumari S."/>
            <person name="Faga B."/>
            <person name="Levy M.J."/>
            <person name="McMahan L."/>
            <person name="Van Buren P."/>
            <person name="Vaughn M.W."/>
            <person name="Ying K."/>
            <person name="Yeh C.-T."/>
            <person name="Emrich S.J."/>
            <person name="Jia Y."/>
            <person name="Kalyanaraman A."/>
            <person name="Hsia A.-P."/>
            <person name="Barbazuk W.B."/>
            <person name="Baucom R.S."/>
            <person name="Brutnell T.P."/>
            <person name="Carpita N.C."/>
            <person name="Chaparro C."/>
            <person name="Chia J.-M."/>
            <person name="Deragon J.-M."/>
            <person name="Estill J.C."/>
            <person name="Fu Y."/>
            <person name="Jeddeloh J.A."/>
            <person name="Han Y."/>
            <person name="Lee H."/>
            <person name="Li P."/>
            <person name="Lisch D.R."/>
            <person name="Liu S."/>
            <person name="Liu Z."/>
            <person name="Nagel D.H."/>
            <person name="McCann M.C."/>
            <person name="SanMiguel P."/>
            <person name="Myers A.M."/>
            <person name="Nettleton D."/>
            <person name="Nguyen J."/>
            <person name="Penning B.W."/>
            <person name="Ponnala L."/>
            <person name="Schneider K.L."/>
            <person name="Schwartz D.C."/>
            <person name="Sharma A."/>
            <person name="Soderlund C."/>
            <person name="Springer N.M."/>
            <person name="Sun Q."/>
            <person name="Wang H."/>
            <person name="Waterman M."/>
            <person name="Westerman R."/>
            <person name="Wolfgruber T.K."/>
            <person name="Yang L."/>
            <person name="Yu Y."/>
            <person name="Zhang L."/>
            <person name="Zhou S."/>
            <person name="Zhu Q."/>
            <person name="Bennetzen J.L."/>
            <person name="Dawe R.K."/>
            <person name="Jiang J."/>
            <person name="Jiang N."/>
            <person name="Presting G.G."/>
            <person name="Wessler S.R."/>
            <person name="Aluru S."/>
            <person name="Martienssen R.A."/>
            <person name="Clifton S.W."/>
            <person name="McCombie W.R."/>
            <person name="Wing R.A."/>
            <person name="Wilson R.K."/>
        </authorList>
    </citation>
    <scope>NUCLEOTIDE SEQUENCE [LARGE SCALE GENOMIC DNA]</scope>
    <source>
        <strain evidence="3">cv. B73</strain>
    </source>
</reference>
<name>A0A804RHL8_MAIZE</name>
<reference evidence="2" key="2">
    <citation type="submission" date="2019-07" db="EMBL/GenBank/DDBJ databases">
        <authorList>
            <person name="Seetharam A."/>
            <person name="Woodhouse M."/>
            <person name="Cannon E."/>
        </authorList>
    </citation>
    <scope>NUCLEOTIDE SEQUENCE [LARGE SCALE GENOMIC DNA]</scope>
    <source>
        <strain evidence="2">cv. B73</strain>
    </source>
</reference>
<keyword evidence="3" id="KW-1185">Reference proteome</keyword>
<proteinExistence type="predicted"/>
<dbReference type="AlphaFoldDB" id="A0A804RHL8"/>
<reference evidence="2" key="3">
    <citation type="submission" date="2021-05" db="UniProtKB">
        <authorList>
            <consortium name="EnsemblPlants"/>
        </authorList>
    </citation>
    <scope>IDENTIFICATION</scope>
    <source>
        <strain evidence="2">cv. B73</strain>
    </source>
</reference>